<dbReference type="GO" id="GO:0022857">
    <property type="term" value="F:transmembrane transporter activity"/>
    <property type="evidence" value="ECO:0007669"/>
    <property type="project" value="InterPro"/>
</dbReference>
<feature type="transmembrane region" description="Helical" evidence="6">
    <location>
        <begin position="210"/>
        <end position="228"/>
    </location>
</feature>
<evidence type="ECO:0000256" key="3">
    <source>
        <dbReference type="ARBA" id="ARBA00022692"/>
    </source>
</evidence>
<dbReference type="PANTHER" id="PTHR32196:SF69">
    <property type="entry name" value="BRANCHED-CHAIN AMINO ACID TRANSPORT SYSTEM, PERMEASE PROTEIN"/>
    <property type="match status" value="1"/>
</dbReference>
<proteinExistence type="predicted"/>
<comment type="subcellular location">
    <subcellularLocation>
        <location evidence="1">Cell membrane</location>
        <topology evidence="1">Multi-pass membrane protein</topology>
    </subcellularLocation>
</comment>
<accession>A0A1I2QIY9</accession>
<keyword evidence="3 6" id="KW-0812">Transmembrane</keyword>
<evidence type="ECO:0000256" key="5">
    <source>
        <dbReference type="ARBA" id="ARBA00023136"/>
    </source>
</evidence>
<dbReference type="PANTHER" id="PTHR32196">
    <property type="entry name" value="ABC TRANSPORTER PERMEASE PROTEIN YPHD-RELATED-RELATED"/>
    <property type="match status" value="1"/>
</dbReference>
<sequence>MTLIVSAIGQGLIWGLLGIGLFITFRILNFPDMTVEGTFPFGAAVCVSAITHGLGPAEATLLAFFAGLLTGLVTGLLYTKLHIPILLSGILVMTGIYSVNLRVLGKATVGLLHKKTLFSCSFLTSLPENFPSVFVGTAFSVIVIILIALFLNTELGQSLIATGDNEKMALSQGINTNDMKILGLMISNGLIGLCGGIISQNNGYADVNMGIGTIVIGLAAIIIGEVAFGNLSLTVRLIAVVIGSILYRFVLLIVLKLGFGTNDFKLISALVLAICLSLPLFEKKFKTSIILKKGVERP</sequence>
<dbReference type="CDD" id="cd06574">
    <property type="entry name" value="TM_PBP1_branched-chain-AA_like"/>
    <property type="match status" value="1"/>
</dbReference>
<dbReference type="Proteomes" id="UP000182635">
    <property type="component" value="Unassembled WGS sequence"/>
</dbReference>
<feature type="transmembrane region" description="Helical" evidence="6">
    <location>
        <begin position="235"/>
        <end position="258"/>
    </location>
</feature>
<keyword evidence="5 6" id="KW-0472">Membrane</keyword>
<dbReference type="RefSeq" id="WP_046921958.1">
    <property type="nucleotide sequence ID" value="NZ_AYYL01000019.1"/>
</dbReference>
<gene>
    <name evidence="7" type="ORF">SAMN02910432_00699</name>
</gene>
<keyword evidence="4 6" id="KW-1133">Transmembrane helix</keyword>
<feature type="transmembrane region" description="Helical" evidence="6">
    <location>
        <begin position="6"/>
        <end position="25"/>
    </location>
</feature>
<feature type="transmembrane region" description="Helical" evidence="6">
    <location>
        <begin position="61"/>
        <end position="78"/>
    </location>
</feature>
<dbReference type="InterPro" id="IPR001851">
    <property type="entry name" value="ABC_transp_permease"/>
</dbReference>
<evidence type="ECO:0000256" key="4">
    <source>
        <dbReference type="ARBA" id="ARBA00022989"/>
    </source>
</evidence>
<feature type="transmembrane region" description="Helical" evidence="6">
    <location>
        <begin position="181"/>
        <end position="198"/>
    </location>
</feature>
<feature type="transmembrane region" description="Helical" evidence="6">
    <location>
        <begin position="264"/>
        <end position="281"/>
    </location>
</feature>
<dbReference type="GO" id="GO:0005886">
    <property type="term" value="C:plasma membrane"/>
    <property type="evidence" value="ECO:0007669"/>
    <property type="project" value="UniProtKB-SubCell"/>
</dbReference>
<feature type="transmembrane region" description="Helical" evidence="6">
    <location>
        <begin position="133"/>
        <end position="151"/>
    </location>
</feature>
<dbReference type="Pfam" id="PF02653">
    <property type="entry name" value="BPD_transp_2"/>
    <property type="match status" value="1"/>
</dbReference>
<evidence type="ECO:0000256" key="2">
    <source>
        <dbReference type="ARBA" id="ARBA00022475"/>
    </source>
</evidence>
<evidence type="ECO:0000313" key="7">
    <source>
        <dbReference type="EMBL" id="SFG28565.1"/>
    </source>
</evidence>
<reference evidence="8" key="1">
    <citation type="submission" date="2016-10" db="EMBL/GenBank/DDBJ databases">
        <authorList>
            <person name="Varghese N."/>
            <person name="Submissions S."/>
        </authorList>
    </citation>
    <scope>NUCLEOTIDE SEQUENCE [LARGE SCALE GENOMIC DNA]</scope>
    <source>
        <strain evidence="8">DSM 20403</strain>
    </source>
</reference>
<evidence type="ECO:0000256" key="1">
    <source>
        <dbReference type="ARBA" id="ARBA00004651"/>
    </source>
</evidence>
<dbReference type="AlphaFoldDB" id="A0A1I2QIY9"/>
<organism evidence="7 8">
    <name type="scientific">Ligilactobacillus ruminis DSM 20403 = NBRC 102161</name>
    <dbReference type="NCBI Taxonomy" id="1423798"/>
    <lineage>
        <taxon>Bacteria</taxon>
        <taxon>Bacillati</taxon>
        <taxon>Bacillota</taxon>
        <taxon>Bacilli</taxon>
        <taxon>Lactobacillales</taxon>
        <taxon>Lactobacillaceae</taxon>
        <taxon>Ligilactobacillus</taxon>
    </lineage>
</organism>
<dbReference type="EMBL" id="FOPI01000009">
    <property type="protein sequence ID" value="SFG28565.1"/>
    <property type="molecule type" value="Genomic_DNA"/>
</dbReference>
<protein>
    <submittedName>
        <fullName evidence="7">Putative ABC transport system permease protein</fullName>
    </submittedName>
</protein>
<evidence type="ECO:0000313" key="8">
    <source>
        <dbReference type="Proteomes" id="UP000182635"/>
    </source>
</evidence>
<dbReference type="OrthoDB" id="9778389at2"/>
<name>A0A1I2QIY9_9LACO</name>
<keyword evidence="2" id="KW-1003">Cell membrane</keyword>
<feature type="transmembrane region" description="Helical" evidence="6">
    <location>
        <begin position="85"/>
        <end position="105"/>
    </location>
</feature>
<evidence type="ECO:0000256" key="6">
    <source>
        <dbReference type="SAM" id="Phobius"/>
    </source>
</evidence>